<proteinExistence type="predicted"/>
<dbReference type="Proteomes" id="UP001138672">
    <property type="component" value="Unassembled WGS sequence"/>
</dbReference>
<evidence type="ECO:0000313" key="4">
    <source>
        <dbReference type="Proteomes" id="UP001138672"/>
    </source>
</evidence>
<keyword evidence="1" id="KW-1133">Transmembrane helix</keyword>
<keyword evidence="1" id="KW-0812">Transmembrane</keyword>
<dbReference type="Proteomes" id="UP001231587">
    <property type="component" value="Unassembled WGS sequence"/>
</dbReference>
<dbReference type="EMBL" id="JAGGJQ010000002">
    <property type="protein sequence ID" value="MBP1838857.1"/>
    <property type="molecule type" value="Genomic_DNA"/>
</dbReference>
<organism evidence="2 4">
    <name type="scientific">Formosa algae</name>
    <dbReference type="NCBI Taxonomy" id="225843"/>
    <lineage>
        <taxon>Bacteria</taxon>
        <taxon>Pseudomonadati</taxon>
        <taxon>Bacteroidota</taxon>
        <taxon>Flavobacteriia</taxon>
        <taxon>Flavobacteriales</taxon>
        <taxon>Flavobacteriaceae</taxon>
        <taxon>Formosa</taxon>
    </lineage>
</organism>
<keyword evidence="1" id="KW-0472">Membrane</keyword>
<dbReference type="OrthoDB" id="7172951at2"/>
<sequence>MREEISVNKAINRGHLIVNIPVFVSMFGIPALALYLAQNNSIPKWGVVISFIIGFIVAWLVWSFMITKWRIWAFDNVRNVHELKKRAIAEKLIWNDGKIFEKTEIKSPKQKRKLKLLEKKFEEEDVFKEDFSAPKSKTIYYSKSTNLIQMFIMIACSILGIYLILDSGSYIMGSLFIIGGIYYAYKAFKKATITAPQIIINDKGIETIQVNFKNWSEIKNEEVLIKNNGNHASAYLNFDFKEGFESLQIDDFDITPKDMENLLRTYRIRNKKNYS</sequence>
<gene>
    <name evidence="2" type="ORF">J2Z56_000763</name>
    <name evidence="3" type="ORF">J2Z57_000056</name>
</gene>
<dbReference type="EMBL" id="JAUSUU010000001">
    <property type="protein sequence ID" value="MDQ0333634.1"/>
    <property type="molecule type" value="Genomic_DNA"/>
</dbReference>
<protein>
    <submittedName>
        <fullName evidence="2">Uncharacterized membrane protein YciS (DUF1049 family)</fullName>
    </submittedName>
</protein>
<feature type="transmembrane region" description="Helical" evidence="1">
    <location>
        <begin position="147"/>
        <end position="165"/>
    </location>
</feature>
<keyword evidence="5" id="KW-1185">Reference proteome</keyword>
<dbReference type="RefSeq" id="WP_057784047.1">
    <property type="nucleotide sequence ID" value="NZ_JAGGJQ010000002.1"/>
</dbReference>
<comment type="caution">
    <text evidence="2">The sequence shown here is derived from an EMBL/GenBank/DDBJ whole genome shotgun (WGS) entry which is preliminary data.</text>
</comment>
<evidence type="ECO:0000313" key="2">
    <source>
        <dbReference type="EMBL" id="MBP1838857.1"/>
    </source>
</evidence>
<evidence type="ECO:0000313" key="3">
    <source>
        <dbReference type="EMBL" id="MDQ0333634.1"/>
    </source>
</evidence>
<evidence type="ECO:0000256" key="1">
    <source>
        <dbReference type="SAM" id="Phobius"/>
    </source>
</evidence>
<name>A0A9X0YKF3_9FLAO</name>
<accession>A0A9X0YKF3</accession>
<reference evidence="2" key="1">
    <citation type="submission" date="2021-03" db="EMBL/GenBank/DDBJ databases">
        <title>Genomic Encyclopedia of Type Strains, Phase IV (KMG-IV): sequencing the most valuable type-strain genomes for metagenomic binning, comparative biology and taxonomic classification.</title>
        <authorList>
            <person name="Goeker M."/>
        </authorList>
    </citation>
    <scope>NUCLEOTIDE SEQUENCE</scope>
    <source>
        <strain evidence="2">DSM 15523</strain>
        <strain evidence="3 5">DSM 16476</strain>
    </source>
</reference>
<feature type="transmembrane region" description="Helical" evidence="1">
    <location>
        <begin position="171"/>
        <end position="188"/>
    </location>
</feature>
<feature type="transmembrane region" description="Helical" evidence="1">
    <location>
        <begin position="42"/>
        <end position="62"/>
    </location>
</feature>
<dbReference type="AlphaFoldDB" id="A0A9X0YKF3"/>
<evidence type="ECO:0000313" key="5">
    <source>
        <dbReference type="Proteomes" id="UP001231587"/>
    </source>
</evidence>
<feature type="transmembrane region" description="Helical" evidence="1">
    <location>
        <begin position="16"/>
        <end position="36"/>
    </location>
</feature>